<evidence type="ECO:0000313" key="3">
    <source>
        <dbReference type="Proteomes" id="UP000008312"/>
    </source>
</evidence>
<dbReference type="Gene3D" id="3.30.2280.10">
    <property type="entry name" value="Hypothetical protein (hspc210)"/>
    <property type="match status" value="1"/>
</dbReference>
<dbReference type="OMA" id="TFTHIEP"/>
<dbReference type="Pfam" id="PF15044">
    <property type="entry name" value="CLU_N"/>
    <property type="match status" value="1"/>
</dbReference>
<dbReference type="InterPro" id="IPR025697">
    <property type="entry name" value="CLU_dom"/>
</dbReference>
<dbReference type="PANTHER" id="PTHR12601">
    <property type="entry name" value="EUKARYOTIC TRANSLATION INITIATION FACTOR 3 SUBUNIT EIF-3"/>
    <property type="match status" value="1"/>
</dbReference>
<gene>
    <name evidence="2" type="ORF">GSBLH_T00006771001</name>
</gene>
<evidence type="ECO:0000313" key="2">
    <source>
        <dbReference type="EMBL" id="CBK24404.2"/>
    </source>
</evidence>
<dbReference type="InterPro" id="IPR027523">
    <property type="entry name" value="CLU_prot"/>
</dbReference>
<dbReference type="SUPFAM" id="SSF103107">
    <property type="entry name" value="Hypothetical protein c14orf129, hspc210"/>
    <property type="match status" value="1"/>
</dbReference>
<organism evidence="2">
    <name type="scientific">Blastocystis hominis</name>
    <dbReference type="NCBI Taxonomy" id="12968"/>
    <lineage>
        <taxon>Eukaryota</taxon>
        <taxon>Sar</taxon>
        <taxon>Stramenopiles</taxon>
        <taxon>Bigyra</taxon>
        <taxon>Opalozoa</taxon>
        <taxon>Opalinata</taxon>
        <taxon>Blastocystidae</taxon>
        <taxon>Blastocystis</taxon>
    </lineage>
</organism>
<dbReference type="Pfam" id="PF05303">
    <property type="entry name" value="GSKIP_dom"/>
    <property type="match status" value="1"/>
</dbReference>
<dbReference type="InterPro" id="IPR007967">
    <property type="entry name" value="GSKIP_dom"/>
</dbReference>
<dbReference type="InterPro" id="IPR023231">
    <property type="entry name" value="GSKIP_dom_sf"/>
</dbReference>
<dbReference type="GO" id="GO:0005737">
    <property type="term" value="C:cytoplasm"/>
    <property type="evidence" value="ECO:0007669"/>
    <property type="project" value="TreeGrafter"/>
</dbReference>
<dbReference type="EMBL" id="FN668683">
    <property type="protein sequence ID" value="CBK24404.2"/>
    <property type="molecule type" value="Genomic_DNA"/>
</dbReference>
<feature type="domain" description="Clu" evidence="1">
    <location>
        <begin position="332"/>
        <end position="488"/>
    </location>
</feature>
<proteinExistence type="predicted"/>
<accession>D8M8L5</accession>
<dbReference type="OrthoDB" id="1414216at2759"/>
<reference evidence="2" key="1">
    <citation type="submission" date="2010-02" db="EMBL/GenBank/DDBJ databases">
        <title>Sequencing and annotation of the Blastocystis hominis genome.</title>
        <authorList>
            <person name="Wincker P."/>
        </authorList>
    </citation>
    <scope>NUCLEOTIDE SEQUENCE</scope>
    <source>
        <strain evidence="2">Singapore isolate B</strain>
    </source>
</reference>
<dbReference type="RefSeq" id="XP_012898452.1">
    <property type="nucleotide sequence ID" value="XM_013042998.1"/>
</dbReference>
<name>D8M8L5_BLAHO</name>
<keyword evidence="3" id="KW-1185">Reference proteome</keyword>
<dbReference type="InterPro" id="IPR028275">
    <property type="entry name" value="CLU_N"/>
</dbReference>
<sequence>MSDQPAQSTNEFTIVVKGPNGEKVDISVTSSDTAASLRERIIAFYSLSVYSNYHFEIDTKPTRTRLDEVTPFGEVDAIKNNAIFNLVCDQYTTTAAREHIKRTVALVTDTLPLIMLMTKKQVEDVPESVLAYENILKASMEGKEPTEDMKPKESYLDKEAIEKDQQFKSEIEKPKFPIQFNLDSFTKTHALLSEKKEYPLCSMQMSAYNPPSSNRQLIGDLAYLRIVTKENAVLHITCCTNGFYVSQSSDSVFNAAASEQHSTVYSTLCHLLVAVSPAFAAWYKQHVEEGDRTEKFSLEEILDSLPTLASNTIPPQHWFASSQDDTVSVELLHQAAQLLAGETLPYLSSDVTPAPNWLQEYNLVKDQVDAELQPFYSYSLENEFAAAAVRGARRIVDEALVAEPTTGGLKTYQVDGITFTHIEPSLANTGARVLANYSVLGVTNLNTANVPELRTILMAVVDYRGRRFLAQTPVPGVVEVSVCEWSEL</sequence>
<evidence type="ECO:0000259" key="1">
    <source>
        <dbReference type="PROSITE" id="PS51823"/>
    </source>
</evidence>
<dbReference type="InParanoid" id="D8M8L5"/>
<dbReference type="Pfam" id="PF13236">
    <property type="entry name" value="CLU"/>
    <property type="match status" value="1"/>
</dbReference>
<dbReference type="Proteomes" id="UP000008312">
    <property type="component" value="Unassembled WGS sequence"/>
</dbReference>
<protein>
    <recommendedName>
        <fullName evidence="1">Clu domain-containing protein</fullName>
    </recommendedName>
</protein>
<dbReference type="GeneID" id="24922895"/>
<dbReference type="PROSITE" id="PS51823">
    <property type="entry name" value="CLU"/>
    <property type="match status" value="1"/>
</dbReference>
<dbReference type="PANTHER" id="PTHR12601:SF6">
    <property type="entry name" value="CLUSTERED MITOCHONDRIA PROTEIN HOMOLOG"/>
    <property type="match status" value="1"/>
</dbReference>
<dbReference type="AlphaFoldDB" id="D8M8L5"/>